<dbReference type="PROSITE" id="PS00211">
    <property type="entry name" value="ABC_TRANSPORTER_1"/>
    <property type="match status" value="1"/>
</dbReference>
<keyword evidence="8 9" id="KW-0472">Membrane</keyword>
<dbReference type="GO" id="GO:0005524">
    <property type="term" value="F:ATP binding"/>
    <property type="evidence" value="ECO:0007669"/>
    <property type="project" value="UniProtKB-KW"/>
</dbReference>
<accession>A0A017TG65</accession>
<dbReference type="SUPFAM" id="SSF52540">
    <property type="entry name" value="P-loop containing nucleoside triphosphate hydrolases"/>
    <property type="match status" value="1"/>
</dbReference>
<feature type="transmembrane region" description="Helical" evidence="9">
    <location>
        <begin position="205"/>
        <end position="224"/>
    </location>
</feature>
<evidence type="ECO:0000313" key="12">
    <source>
        <dbReference type="EMBL" id="EYF08293.1"/>
    </source>
</evidence>
<dbReference type="OrthoDB" id="9772049at2"/>
<organism evidence="12 13">
    <name type="scientific">Chondromyces apiculatus DSM 436</name>
    <dbReference type="NCBI Taxonomy" id="1192034"/>
    <lineage>
        <taxon>Bacteria</taxon>
        <taxon>Pseudomonadati</taxon>
        <taxon>Myxococcota</taxon>
        <taxon>Polyangia</taxon>
        <taxon>Polyangiales</taxon>
        <taxon>Polyangiaceae</taxon>
        <taxon>Chondromyces</taxon>
    </lineage>
</organism>
<dbReference type="Gene3D" id="1.20.1560.10">
    <property type="entry name" value="ABC transporter type 1, transmembrane domain"/>
    <property type="match status" value="1"/>
</dbReference>
<evidence type="ECO:0000256" key="8">
    <source>
        <dbReference type="ARBA" id="ARBA00023136"/>
    </source>
</evidence>
<dbReference type="InterPro" id="IPR036640">
    <property type="entry name" value="ABC1_TM_sf"/>
</dbReference>
<keyword evidence="6 12" id="KW-0067">ATP-binding</keyword>
<evidence type="ECO:0000256" key="1">
    <source>
        <dbReference type="ARBA" id="ARBA00004651"/>
    </source>
</evidence>
<dbReference type="InterPro" id="IPR027417">
    <property type="entry name" value="P-loop_NTPase"/>
</dbReference>
<dbReference type="Gene3D" id="3.40.50.300">
    <property type="entry name" value="P-loop containing nucleotide triphosphate hydrolases"/>
    <property type="match status" value="1"/>
</dbReference>
<feature type="domain" description="ABC transmembrane type-1" evidence="11">
    <location>
        <begin position="66"/>
        <end position="348"/>
    </location>
</feature>
<dbReference type="FunFam" id="3.40.50.300:FF:000221">
    <property type="entry name" value="Multidrug ABC transporter ATP-binding protein"/>
    <property type="match status" value="1"/>
</dbReference>
<evidence type="ECO:0000256" key="2">
    <source>
        <dbReference type="ARBA" id="ARBA00022448"/>
    </source>
</evidence>
<evidence type="ECO:0000256" key="6">
    <source>
        <dbReference type="ARBA" id="ARBA00022840"/>
    </source>
</evidence>
<feature type="transmembrane region" description="Helical" evidence="9">
    <location>
        <begin position="289"/>
        <end position="310"/>
    </location>
</feature>
<evidence type="ECO:0000259" key="11">
    <source>
        <dbReference type="PROSITE" id="PS50929"/>
    </source>
</evidence>
<keyword evidence="7 9" id="KW-1133">Transmembrane helix</keyword>
<dbReference type="EMBL" id="ASRX01000005">
    <property type="protein sequence ID" value="EYF08293.1"/>
    <property type="molecule type" value="Genomic_DNA"/>
</dbReference>
<comment type="caution">
    <text evidence="12">The sequence shown here is derived from an EMBL/GenBank/DDBJ whole genome shotgun (WGS) entry which is preliminary data.</text>
</comment>
<keyword evidence="2" id="KW-0813">Transport</keyword>
<feature type="transmembrane region" description="Helical" evidence="9">
    <location>
        <begin position="63"/>
        <end position="85"/>
    </location>
</feature>
<dbReference type="PANTHER" id="PTHR43394">
    <property type="entry name" value="ATP-DEPENDENT PERMEASE MDL1, MITOCHONDRIAL"/>
    <property type="match status" value="1"/>
</dbReference>
<dbReference type="InterPro" id="IPR003593">
    <property type="entry name" value="AAA+_ATPase"/>
</dbReference>
<dbReference type="Pfam" id="PF00664">
    <property type="entry name" value="ABC_membrane"/>
    <property type="match status" value="1"/>
</dbReference>
<feature type="transmembrane region" description="Helical" evidence="9">
    <location>
        <begin position="322"/>
        <end position="341"/>
    </location>
</feature>
<dbReference type="Pfam" id="PF00005">
    <property type="entry name" value="ABC_tran"/>
    <property type="match status" value="1"/>
</dbReference>
<dbReference type="PROSITE" id="PS50929">
    <property type="entry name" value="ABC_TM1F"/>
    <property type="match status" value="1"/>
</dbReference>
<dbReference type="AlphaFoldDB" id="A0A017TG65"/>
<dbReference type="InterPro" id="IPR017871">
    <property type="entry name" value="ABC_transporter-like_CS"/>
</dbReference>
<name>A0A017TG65_9BACT</name>
<dbReference type="InterPro" id="IPR011527">
    <property type="entry name" value="ABC1_TM_dom"/>
</dbReference>
<dbReference type="PROSITE" id="PS50893">
    <property type="entry name" value="ABC_TRANSPORTER_2"/>
    <property type="match status" value="1"/>
</dbReference>
<evidence type="ECO:0000256" key="7">
    <source>
        <dbReference type="ARBA" id="ARBA00022989"/>
    </source>
</evidence>
<dbReference type="InterPro" id="IPR003439">
    <property type="entry name" value="ABC_transporter-like_ATP-bd"/>
</dbReference>
<feature type="transmembrane region" description="Helical" evidence="9">
    <location>
        <begin position="181"/>
        <end position="199"/>
    </location>
</feature>
<dbReference type="GO" id="GO:0016887">
    <property type="term" value="F:ATP hydrolysis activity"/>
    <property type="evidence" value="ECO:0007669"/>
    <property type="project" value="InterPro"/>
</dbReference>
<dbReference type="SUPFAM" id="SSF90123">
    <property type="entry name" value="ABC transporter transmembrane region"/>
    <property type="match status" value="1"/>
</dbReference>
<keyword evidence="5" id="KW-0547">Nucleotide-binding</keyword>
<sequence length="640" mass="67275">MSGSAVAEVGGAGAAGVAVGRREPAPSAGCEGGASQGDASAGSAGDVRGLSGLLRLLGSQAGLVSASALASVLGVAVGLVPFYCVARMATAIYATPARLDEVQSLAFVVLGALGGRVLFNALATVLAHVAAFRVLHDLRLRLARKLGGVPLSFFASRTTGELKRTMMDDVAQVESFIAHHFPDGVAAIAVPVLVTIALLSVDWRMALASVAVMPLAIGAMASSMRGMDEMHRKWFALQDRTNASMLEFLRGIHVVKSFGLTAQRFGDLSRSIEEGLAWMVSFMRTNGRGYGTFAALIGSSLVVLIPVGGLLHVTGKLSLQDLVLFLVLGPQLTLSMMRLMFAWGNVQRIEEGNARIMVVLLAPDLVARGGTKLPAHHGIAFREVSFSYGEEERGKAKEALSRVSFEVEAGKVTALVGPSGAGKTTLARLVPRLWEATSGRVEVGGVDVKEMPLDVLLGKVSVVFQEVFLFHGSVRENLRLAKPDATEAEIVQACKAARADEFVLRLPMGYGTPLGERGARLSGGEKQRLSIARALLKDAPILVLDEATAFADAENEALIQEALSALCQGRTVLVIAHRLASVASADKLVVLDEGEVRDQGTHEELLGRCALYQELFAHQSEAAAWVLSTEGSAADAGGAA</sequence>
<evidence type="ECO:0000256" key="5">
    <source>
        <dbReference type="ARBA" id="ARBA00022741"/>
    </source>
</evidence>
<evidence type="ECO:0000256" key="3">
    <source>
        <dbReference type="ARBA" id="ARBA00022475"/>
    </source>
</evidence>
<proteinExistence type="predicted"/>
<dbReference type="PANTHER" id="PTHR43394:SF1">
    <property type="entry name" value="ATP-BINDING CASSETTE SUB-FAMILY B MEMBER 10, MITOCHONDRIAL"/>
    <property type="match status" value="1"/>
</dbReference>
<comment type="subcellular location">
    <subcellularLocation>
        <location evidence="1">Cell membrane</location>
        <topology evidence="1">Multi-pass membrane protein</topology>
    </subcellularLocation>
</comment>
<dbReference type="SMART" id="SM00382">
    <property type="entry name" value="AAA"/>
    <property type="match status" value="1"/>
</dbReference>
<feature type="domain" description="ABC transporter" evidence="10">
    <location>
        <begin position="379"/>
        <end position="618"/>
    </location>
</feature>
<dbReference type="STRING" id="1192034.CAP_6054"/>
<evidence type="ECO:0000256" key="4">
    <source>
        <dbReference type="ARBA" id="ARBA00022692"/>
    </source>
</evidence>
<keyword evidence="13" id="KW-1185">Reference proteome</keyword>
<reference evidence="12 13" key="1">
    <citation type="submission" date="2013-05" db="EMBL/GenBank/DDBJ databases">
        <title>Genome assembly of Chondromyces apiculatus DSM 436.</title>
        <authorList>
            <person name="Sharma G."/>
            <person name="Khatri I."/>
            <person name="Kaur C."/>
            <person name="Mayilraj S."/>
            <person name="Subramanian S."/>
        </authorList>
    </citation>
    <scope>NUCLEOTIDE SEQUENCE [LARGE SCALE GENOMIC DNA]</scope>
    <source>
        <strain evidence="12 13">DSM 436</strain>
    </source>
</reference>
<evidence type="ECO:0000259" key="10">
    <source>
        <dbReference type="PROSITE" id="PS50893"/>
    </source>
</evidence>
<evidence type="ECO:0000256" key="9">
    <source>
        <dbReference type="SAM" id="Phobius"/>
    </source>
</evidence>
<feature type="transmembrane region" description="Helical" evidence="9">
    <location>
        <begin position="105"/>
        <end position="135"/>
    </location>
</feature>
<dbReference type="GO" id="GO:0015421">
    <property type="term" value="F:ABC-type oligopeptide transporter activity"/>
    <property type="evidence" value="ECO:0007669"/>
    <property type="project" value="TreeGrafter"/>
</dbReference>
<protein>
    <submittedName>
        <fullName evidence="12">Transport ATP-binding protein CydD</fullName>
    </submittedName>
</protein>
<dbReference type="RefSeq" id="WP_081864544.1">
    <property type="nucleotide sequence ID" value="NZ_ASRX01000005.1"/>
</dbReference>
<dbReference type="InterPro" id="IPR039421">
    <property type="entry name" value="Type_1_exporter"/>
</dbReference>
<dbReference type="Proteomes" id="UP000019678">
    <property type="component" value="Unassembled WGS sequence"/>
</dbReference>
<evidence type="ECO:0000313" key="13">
    <source>
        <dbReference type="Proteomes" id="UP000019678"/>
    </source>
</evidence>
<keyword evidence="3" id="KW-1003">Cell membrane</keyword>
<dbReference type="eggNOG" id="COG1132">
    <property type="taxonomic scope" value="Bacteria"/>
</dbReference>
<dbReference type="GO" id="GO:0005886">
    <property type="term" value="C:plasma membrane"/>
    <property type="evidence" value="ECO:0007669"/>
    <property type="project" value="UniProtKB-SubCell"/>
</dbReference>
<keyword evidence="4 9" id="KW-0812">Transmembrane</keyword>
<gene>
    <name evidence="12" type="ORF">CAP_6054</name>
</gene>